<feature type="chain" id="PRO_5012801277" evidence="1">
    <location>
        <begin position="35"/>
        <end position="148"/>
    </location>
</feature>
<dbReference type="EMBL" id="KV918787">
    <property type="protein sequence ID" value="OSX79736.1"/>
    <property type="molecule type" value="Genomic_DNA"/>
</dbReference>
<reference evidence="2 3" key="1">
    <citation type="submission" date="2017-03" db="EMBL/GenBank/DDBJ databases">
        <title>WGS assembly of Porphyra umbilicalis.</title>
        <authorList>
            <person name="Brawley S.H."/>
            <person name="Blouin N.A."/>
            <person name="Ficko-Blean E."/>
            <person name="Wheeler G.L."/>
            <person name="Lohr M."/>
            <person name="Goodson H.V."/>
            <person name="Jenkins J.W."/>
            <person name="Blaby-Haas C.E."/>
            <person name="Helliwell K.E."/>
            <person name="Chan C."/>
            <person name="Marriage T."/>
            <person name="Bhattacharya D."/>
            <person name="Klein A.S."/>
            <person name="Badis Y."/>
            <person name="Brodie J."/>
            <person name="Cao Y."/>
            <person name="Collen J."/>
            <person name="Dittami S.M."/>
            <person name="Gachon C.M."/>
            <person name="Green B.R."/>
            <person name="Karpowicz S."/>
            <person name="Kim J.W."/>
            <person name="Kudahl U."/>
            <person name="Lin S."/>
            <person name="Michel G."/>
            <person name="Mittag M."/>
            <person name="Olson B.J."/>
            <person name="Pangilinan J."/>
            <person name="Peng Y."/>
            <person name="Qiu H."/>
            <person name="Shu S."/>
            <person name="Singer J.T."/>
            <person name="Smith A.G."/>
            <person name="Sprecher B.N."/>
            <person name="Wagner V."/>
            <person name="Wang W."/>
            <person name="Wang Z.-Y."/>
            <person name="Yan J."/>
            <person name="Yarish C."/>
            <person name="Zoeuner-Riek S."/>
            <person name="Zhuang Y."/>
            <person name="Zou Y."/>
            <person name="Lindquist E.A."/>
            <person name="Grimwood J."/>
            <person name="Barry K."/>
            <person name="Rokhsar D.S."/>
            <person name="Schmutz J."/>
            <person name="Stiller J.W."/>
            <person name="Grossman A.R."/>
            <person name="Prochnik S.E."/>
        </authorList>
    </citation>
    <scope>NUCLEOTIDE SEQUENCE [LARGE SCALE GENOMIC DNA]</scope>
    <source>
        <strain evidence="2">4086291</strain>
    </source>
</reference>
<protein>
    <submittedName>
        <fullName evidence="2">Uncharacterized protein</fullName>
    </submittedName>
</protein>
<feature type="signal peptide" evidence="1">
    <location>
        <begin position="1"/>
        <end position="34"/>
    </location>
</feature>
<organism evidence="2 3">
    <name type="scientific">Porphyra umbilicalis</name>
    <name type="common">Purple laver</name>
    <name type="synonym">Red alga</name>
    <dbReference type="NCBI Taxonomy" id="2786"/>
    <lineage>
        <taxon>Eukaryota</taxon>
        <taxon>Rhodophyta</taxon>
        <taxon>Bangiophyceae</taxon>
        <taxon>Bangiales</taxon>
        <taxon>Bangiaceae</taxon>
        <taxon>Porphyra</taxon>
    </lineage>
</organism>
<dbReference type="AlphaFoldDB" id="A0A1X6PG67"/>
<sequence>MAGRTTMASPTRLLATLVLAMLATIAVAPRPAAAHEAARIIGFWLVDPRTGKWMARLNRNSVIDLSDGPVAIAAMATSARSHAIVWTSPKKYARRERFAPFSLGGDYDGLFRALKLKPGALKLSAYVSDGTRVSKLRARTLTVKVVRT</sequence>
<proteinExistence type="predicted"/>
<evidence type="ECO:0000313" key="3">
    <source>
        <dbReference type="Proteomes" id="UP000218209"/>
    </source>
</evidence>
<gene>
    <name evidence="2" type="ORF">BU14_0072s0094</name>
</gene>
<accession>A0A1X6PG67</accession>
<keyword evidence="1" id="KW-0732">Signal</keyword>
<keyword evidence="3" id="KW-1185">Reference proteome</keyword>
<evidence type="ECO:0000256" key="1">
    <source>
        <dbReference type="SAM" id="SignalP"/>
    </source>
</evidence>
<dbReference type="Proteomes" id="UP000218209">
    <property type="component" value="Unassembled WGS sequence"/>
</dbReference>
<name>A0A1X6PG67_PORUM</name>
<evidence type="ECO:0000313" key="2">
    <source>
        <dbReference type="EMBL" id="OSX79736.1"/>
    </source>
</evidence>